<keyword evidence="1" id="KW-1133">Transmembrane helix</keyword>
<evidence type="ECO:0000313" key="2">
    <source>
        <dbReference type="EMBL" id="PIR97343.1"/>
    </source>
</evidence>
<sequence>MNSDWGRRLVGFFRKHSFLFLALAVFFVLAFPDLEGKSTYATYELYRDIAVVQSMYDGEIILQGHPSMFGGFHFGPAYYYLLYPFVVVTGFKVFSLALASLIFFLATIVFSCIVVKEWWGDKTLALAAVFIMATSMFTIQFARYGSNPNFIPFFALLFF</sequence>
<proteinExistence type="predicted"/>
<accession>A0A2H0VE40</accession>
<dbReference type="EMBL" id="PFAJ01000024">
    <property type="protein sequence ID" value="PIR97343.1"/>
    <property type="molecule type" value="Genomic_DNA"/>
</dbReference>
<feature type="transmembrane region" description="Helical" evidence="1">
    <location>
        <begin position="93"/>
        <end position="118"/>
    </location>
</feature>
<name>A0A2H0VE40_9BACT</name>
<dbReference type="AlphaFoldDB" id="A0A2H0VE40"/>
<comment type="caution">
    <text evidence="2">The sequence shown here is derived from an EMBL/GenBank/DDBJ whole genome shotgun (WGS) entry which is preliminary data.</text>
</comment>
<evidence type="ECO:0008006" key="4">
    <source>
        <dbReference type="Google" id="ProtNLM"/>
    </source>
</evidence>
<protein>
    <recommendedName>
        <fullName evidence="4">Glycosyltransferase RgtA/B/C/D-like domain-containing protein</fullName>
    </recommendedName>
</protein>
<evidence type="ECO:0000256" key="1">
    <source>
        <dbReference type="SAM" id="Phobius"/>
    </source>
</evidence>
<keyword evidence="1" id="KW-0472">Membrane</keyword>
<gene>
    <name evidence="2" type="ORF">COT91_01870</name>
</gene>
<dbReference type="Proteomes" id="UP000230557">
    <property type="component" value="Unassembled WGS sequence"/>
</dbReference>
<organism evidence="2 3">
    <name type="scientific">Candidatus Doudnabacteria bacterium CG10_big_fil_rev_8_21_14_0_10_41_10</name>
    <dbReference type="NCBI Taxonomy" id="1974551"/>
    <lineage>
        <taxon>Bacteria</taxon>
        <taxon>Candidatus Doudnaibacteriota</taxon>
    </lineage>
</organism>
<feature type="transmembrane region" description="Helical" evidence="1">
    <location>
        <begin position="124"/>
        <end position="142"/>
    </location>
</feature>
<keyword evidence="1" id="KW-0812">Transmembrane</keyword>
<reference evidence="3" key="1">
    <citation type="submission" date="2017-09" db="EMBL/GenBank/DDBJ databases">
        <title>Depth-based differentiation of microbial function through sediment-hosted aquifers and enrichment of novel symbionts in the deep terrestrial subsurface.</title>
        <authorList>
            <person name="Probst A.J."/>
            <person name="Ladd B."/>
            <person name="Jarett J.K."/>
            <person name="Geller-Mcgrath D.E."/>
            <person name="Sieber C.M.K."/>
            <person name="Emerson J.B."/>
            <person name="Anantharaman K."/>
            <person name="Thomas B.C."/>
            <person name="Malmstrom R."/>
            <person name="Stieglmeier M."/>
            <person name="Klingl A."/>
            <person name="Woyke T."/>
            <person name="Ryan C.M."/>
            <person name="Banfield J.F."/>
        </authorList>
    </citation>
    <scope>NUCLEOTIDE SEQUENCE [LARGE SCALE GENOMIC DNA]</scope>
</reference>
<evidence type="ECO:0000313" key="3">
    <source>
        <dbReference type="Proteomes" id="UP000230557"/>
    </source>
</evidence>